<reference evidence="1 2" key="1">
    <citation type="journal article" date="2015" name="Nature">
        <title>rRNA introns, odd ribosomes, and small enigmatic genomes across a large radiation of phyla.</title>
        <authorList>
            <person name="Brown C.T."/>
            <person name="Hug L.A."/>
            <person name="Thomas B.C."/>
            <person name="Sharon I."/>
            <person name="Castelle C.J."/>
            <person name="Singh A."/>
            <person name="Wilkins M.J."/>
            <person name="Williams K.H."/>
            <person name="Banfield J.F."/>
        </authorList>
    </citation>
    <scope>NUCLEOTIDE SEQUENCE [LARGE SCALE GENOMIC DNA]</scope>
</reference>
<keyword evidence="1" id="KW-0808">Transferase</keyword>
<organism evidence="1 2">
    <name type="scientific">Candidatus Magasanikbacteria bacterium GW2011_GWA2_56_11</name>
    <dbReference type="NCBI Taxonomy" id="1619044"/>
    <lineage>
        <taxon>Bacteria</taxon>
        <taxon>Candidatus Magasanikiibacteriota</taxon>
    </lineage>
</organism>
<evidence type="ECO:0000313" key="1">
    <source>
        <dbReference type="EMBL" id="KKW41864.1"/>
    </source>
</evidence>
<dbReference type="Pfam" id="PF13692">
    <property type="entry name" value="Glyco_trans_1_4"/>
    <property type="match status" value="1"/>
</dbReference>
<dbReference type="STRING" id="1619044.UY92_C0013G0063"/>
<protein>
    <submittedName>
        <fullName evidence="1">Glycosyl transferase group 1</fullName>
    </submittedName>
</protein>
<gene>
    <name evidence="1" type="ORF">UY92_C0013G0063</name>
</gene>
<comment type="caution">
    <text evidence="1">The sequence shown here is derived from an EMBL/GenBank/DDBJ whole genome shotgun (WGS) entry which is preliminary data.</text>
</comment>
<evidence type="ECO:0000313" key="2">
    <source>
        <dbReference type="Proteomes" id="UP000033870"/>
    </source>
</evidence>
<dbReference type="EMBL" id="LCRX01000013">
    <property type="protein sequence ID" value="KKW41864.1"/>
    <property type="molecule type" value="Genomic_DNA"/>
</dbReference>
<dbReference type="GO" id="GO:0016740">
    <property type="term" value="F:transferase activity"/>
    <property type="evidence" value="ECO:0007669"/>
    <property type="project" value="UniProtKB-KW"/>
</dbReference>
<dbReference type="SUPFAM" id="SSF53756">
    <property type="entry name" value="UDP-Glycosyltransferase/glycogen phosphorylase"/>
    <property type="match status" value="1"/>
</dbReference>
<sequence length="370" mass="42019">MRYGYEVRVITKTTPKYEEAVARVAAEHGIAIIPVPYKYAKYLTFKQRAARRFRQVFNPRYWDGAAYEYFDPEIQAALARELSDHRPDLVWFDYTYLWPLYPQIRRAGIPIITRSINFEPTHFLQEEGRSPWHLLKFLPKLASEWRAIRGSNLLLAITPSEEGIYRRLCGRTPVITLPLRGLPKCLKKDRPTADRRPLNVFFMGSSYSVPHNLGAAEFLVREVIPEVLKRAPGEFRFVIFGAKLPPDIADHLPEQTEYGGLIDPEVGLADMDIAIIPSLFGAGMQQKIFEPLCRGIPTVASARGLAGYPFDPGIHLLTAGTREEFAAAVLRLRDRDLRARLSLASRERAQELFSPAVIDGIIRQALTDCL</sequence>
<dbReference type="AlphaFoldDB" id="A0A0G2B8S9"/>
<dbReference type="Proteomes" id="UP000033870">
    <property type="component" value="Unassembled WGS sequence"/>
</dbReference>
<dbReference type="Gene3D" id="3.40.50.2000">
    <property type="entry name" value="Glycogen Phosphorylase B"/>
    <property type="match status" value="2"/>
</dbReference>
<accession>A0A0G2B8S9</accession>
<proteinExistence type="predicted"/>
<name>A0A0G2B8S9_9BACT</name>